<comment type="caution">
    <text evidence="5">The sequence shown here is derived from an EMBL/GenBank/DDBJ whole genome shotgun (WGS) entry which is preliminary data.</text>
</comment>
<accession>A0ABV9D6L6</accession>
<feature type="compositionally biased region" description="Acidic residues" evidence="2">
    <location>
        <begin position="225"/>
        <end position="237"/>
    </location>
</feature>
<keyword evidence="6" id="KW-1185">Reference proteome</keyword>
<feature type="chain" id="PRO_5047381839" evidence="3">
    <location>
        <begin position="35"/>
        <end position="344"/>
    </location>
</feature>
<evidence type="ECO:0000313" key="6">
    <source>
        <dbReference type="Proteomes" id="UP001595955"/>
    </source>
</evidence>
<evidence type="ECO:0000256" key="2">
    <source>
        <dbReference type="SAM" id="MobiDB-lite"/>
    </source>
</evidence>
<dbReference type="SMART" id="SM01208">
    <property type="entry name" value="G5"/>
    <property type="match status" value="1"/>
</dbReference>
<feature type="region of interest" description="Disordered" evidence="2">
    <location>
        <begin position="204"/>
        <end position="240"/>
    </location>
</feature>
<gene>
    <name evidence="5" type="ORF">ACFO3F_02065</name>
</gene>
<dbReference type="Gene3D" id="1.10.530.10">
    <property type="match status" value="1"/>
</dbReference>
<evidence type="ECO:0000313" key="5">
    <source>
        <dbReference type="EMBL" id="MFC4554022.1"/>
    </source>
</evidence>
<dbReference type="PROSITE" id="PS51109">
    <property type="entry name" value="G5"/>
    <property type="match status" value="1"/>
</dbReference>
<feature type="domain" description="G5" evidence="4">
    <location>
        <begin position="127"/>
        <end position="207"/>
    </location>
</feature>
<dbReference type="RefSeq" id="WP_164471308.1">
    <property type="nucleotide sequence ID" value="NZ_CP033325.1"/>
</dbReference>
<feature type="signal peptide" evidence="3">
    <location>
        <begin position="1"/>
        <end position="34"/>
    </location>
</feature>
<evidence type="ECO:0000256" key="1">
    <source>
        <dbReference type="ARBA" id="ARBA00022729"/>
    </source>
</evidence>
<dbReference type="InterPro" id="IPR011098">
    <property type="entry name" value="G5_dom"/>
</dbReference>
<keyword evidence="1 3" id="KW-0732">Signal</keyword>
<protein>
    <submittedName>
        <fullName evidence="5">G5 domain-containing protein</fullName>
    </submittedName>
</protein>
<sequence length="344" mass="36018">MERPSLFRAPAVRRTARAVLLAGVVAGTASFAGAEVPSESTVLGAAESAGAEAFDRSGLAASRFEARTALAPLRDVRVVVDGESHGLSTRAERVHEVLTEAGIVVDADDQASTSLNAHVRDGMTVTITRVDADAVTETTTDAHGTVEQEDPNLPVGERAVVTEGVDGVQRVTYQVHVAGGEEVRREVLARVVVSNRVDEVIAIGTAEPPEPVEVAPEPEPAEAGAEPEADADADAAEEAPVATYEGDTRALGAEMAAARGWGGGQFQCLEELWTRESNWNPTAMNPSSGAYGIPQSLPGSKMASVGADWRTNPVTQITWGLNYIAGRYGTPCAALAHSHSVGWY</sequence>
<dbReference type="Proteomes" id="UP001595955">
    <property type="component" value="Unassembled WGS sequence"/>
</dbReference>
<dbReference type="Pfam" id="PF07501">
    <property type="entry name" value="G5"/>
    <property type="match status" value="1"/>
</dbReference>
<proteinExistence type="predicted"/>
<dbReference type="InterPro" id="IPR007137">
    <property type="entry name" value="DUF348"/>
</dbReference>
<reference evidence="6" key="1">
    <citation type="journal article" date="2019" name="Int. J. Syst. Evol. Microbiol.">
        <title>The Global Catalogue of Microorganisms (GCM) 10K type strain sequencing project: providing services to taxonomists for standard genome sequencing and annotation.</title>
        <authorList>
            <consortium name="The Broad Institute Genomics Platform"/>
            <consortium name="The Broad Institute Genome Sequencing Center for Infectious Disease"/>
            <person name="Wu L."/>
            <person name="Ma J."/>
        </authorList>
    </citation>
    <scope>NUCLEOTIDE SEQUENCE [LARGE SCALE GENOMIC DNA]</scope>
    <source>
        <strain evidence="6">JCM 3369</strain>
    </source>
</reference>
<organism evidence="5 6">
    <name type="scientific">Georgenia faecalis</name>
    <dbReference type="NCBI Taxonomy" id="2483799"/>
    <lineage>
        <taxon>Bacteria</taxon>
        <taxon>Bacillati</taxon>
        <taxon>Actinomycetota</taxon>
        <taxon>Actinomycetes</taxon>
        <taxon>Micrococcales</taxon>
        <taxon>Bogoriellaceae</taxon>
        <taxon>Georgenia</taxon>
    </lineage>
</organism>
<dbReference type="InterPro" id="IPR023346">
    <property type="entry name" value="Lysozyme-like_dom_sf"/>
</dbReference>
<dbReference type="SUPFAM" id="SSF53955">
    <property type="entry name" value="Lysozyme-like"/>
    <property type="match status" value="1"/>
</dbReference>
<evidence type="ECO:0000256" key="3">
    <source>
        <dbReference type="SAM" id="SignalP"/>
    </source>
</evidence>
<dbReference type="EMBL" id="JBHSGF010000001">
    <property type="protein sequence ID" value="MFC4554022.1"/>
    <property type="molecule type" value="Genomic_DNA"/>
</dbReference>
<dbReference type="Pfam" id="PF03990">
    <property type="entry name" value="DUF348"/>
    <property type="match status" value="1"/>
</dbReference>
<dbReference type="Gene3D" id="2.20.230.10">
    <property type="entry name" value="Resuscitation-promoting factor rpfb"/>
    <property type="match status" value="1"/>
</dbReference>
<evidence type="ECO:0000259" key="4">
    <source>
        <dbReference type="PROSITE" id="PS51109"/>
    </source>
</evidence>
<name>A0ABV9D6L6_9MICO</name>